<reference evidence="1 2" key="1">
    <citation type="submission" date="2020-08" db="EMBL/GenBank/DDBJ databases">
        <title>Genomic Encyclopedia of Type Strains, Phase IV (KMG-IV): sequencing the most valuable type-strain genomes for metagenomic binning, comparative biology and taxonomic classification.</title>
        <authorList>
            <person name="Goeker M."/>
        </authorList>
    </citation>
    <scope>NUCLEOTIDE SEQUENCE [LARGE SCALE GENOMIC DNA]</scope>
    <source>
        <strain evidence="1 2">DSM 26723</strain>
    </source>
</reference>
<sequence>MEDAEGPSSPVVAVANLREFFHDSMQTALRQQKVDVDAHTEHYVVNVLTMFARSDELYEATPEGVRLKPLAKMLADASDARSPQQRDTVLRRLGDVSLFIAGFFAQSFARKLVDVDYHIAMGGRAYGTLADSMRNTVRGQAYSSVFMELAQKFQRLVDVLNDVAEMSYTHTDKDILRQYEIWMKTGSPRAYNILRKLGVAPVPVAARCEH</sequence>
<dbReference type="RefSeq" id="WP_184334224.1">
    <property type="nucleotide sequence ID" value="NZ_JACHHZ010000004.1"/>
</dbReference>
<dbReference type="EMBL" id="JACHHZ010000004">
    <property type="protein sequence ID" value="MBB6094828.1"/>
    <property type="molecule type" value="Genomic_DNA"/>
</dbReference>
<evidence type="ECO:0000313" key="1">
    <source>
        <dbReference type="EMBL" id="MBB6094828.1"/>
    </source>
</evidence>
<comment type="caution">
    <text evidence="1">The sequence shown here is derived from an EMBL/GenBank/DDBJ whole genome shotgun (WGS) entry which is preliminary data.</text>
</comment>
<protein>
    <submittedName>
        <fullName evidence="1">Uncharacterized protein</fullName>
    </submittedName>
</protein>
<name>A0A841HRY2_9GAMM</name>
<organism evidence="1 2">
    <name type="scientific">Povalibacter uvarum</name>
    <dbReference type="NCBI Taxonomy" id="732238"/>
    <lineage>
        <taxon>Bacteria</taxon>
        <taxon>Pseudomonadati</taxon>
        <taxon>Pseudomonadota</taxon>
        <taxon>Gammaproteobacteria</taxon>
        <taxon>Steroidobacterales</taxon>
        <taxon>Steroidobacteraceae</taxon>
        <taxon>Povalibacter</taxon>
    </lineage>
</organism>
<keyword evidence="2" id="KW-1185">Reference proteome</keyword>
<accession>A0A841HRY2</accession>
<gene>
    <name evidence="1" type="ORF">HNQ60_003715</name>
</gene>
<dbReference type="Proteomes" id="UP000588068">
    <property type="component" value="Unassembled WGS sequence"/>
</dbReference>
<proteinExistence type="predicted"/>
<dbReference type="AlphaFoldDB" id="A0A841HRY2"/>
<evidence type="ECO:0000313" key="2">
    <source>
        <dbReference type="Proteomes" id="UP000588068"/>
    </source>
</evidence>